<comment type="caution">
    <text evidence="3">The sequence shown here is derived from an EMBL/GenBank/DDBJ whole genome shotgun (WGS) entry which is preliminary data.</text>
</comment>
<accession>A0A9W7EM67</accession>
<dbReference type="AlphaFoldDB" id="A0A9W7EM67"/>
<dbReference type="Proteomes" id="UP001165160">
    <property type="component" value="Unassembled WGS sequence"/>
</dbReference>
<keyword evidence="2" id="KW-0472">Membrane</keyword>
<dbReference type="EMBL" id="BRXX01000053">
    <property type="protein sequence ID" value="GMH85864.1"/>
    <property type="molecule type" value="Genomic_DNA"/>
</dbReference>
<keyword evidence="2" id="KW-1133">Transmembrane helix</keyword>
<evidence type="ECO:0000313" key="3">
    <source>
        <dbReference type="EMBL" id="GMH85864.1"/>
    </source>
</evidence>
<evidence type="ECO:0008006" key="5">
    <source>
        <dbReference type="Google" id="ProtNLM"/>
    </source>
</evidence>
<name>A0A9W7EM67_9STRA</name>
<proteinExistence type="predicted"/>
<evidence type="ECO:0000313" key="4">
    <source>
        <dbReference type="Proteomes" id="UP001165160"/>
    </source>
</evidence>
<feature type="transmembrane region" description="Helical" evidence="2">
    <location>
        <begin position="40"/>
        <end position="60"/>
    </location>
</feature>
<reference evidence="4" key="1">
    <citation type="journal article" date="2023" name="Commun. Biol.">
        <title>Genome analysis of Parmales, the sister group of diatoms, reveals the evolutionary specialization of diatoms from phago-mixotrophs to photoautotrophs.</title>
        <authorList>
            <person name="Ban H."/>
            <person name="Sato S."/>
            <person name="Yoshikawa S."/>
            <person name="Yamada K."/>
            <person name="Nakamura Y."/>
            <person name="Ichinomiya M."/>
            <person name="Sato N."/>
            <person name="Blanc-Mathieu R."/>
            <person name="Endo H."/>
            <person name="Kuwata A."/>
            <person name="Ogata H."/>
        </authorList>
    </citation>
    <scope>NUCLEOTIDE SEQUENCE [LARGE SCALE GENOMIC DNA]</scope>
    <source>
        <strain evidence="4">NIES 3699</strain>
    </source>
</reference>
<protein>
    <recommendedName>
        <fullName evidence="5">MICOS complex subunit MIC10</fullName>
    </recommendedName>
</protein>
<keyword evidence="2" id="KW-0812">Transmembrane</keyword>
<gene>
    <name evidence="3" type="ORF">TrVE_jg3969</name>
</gene>
<evidence type="ECO:0000256" key="1">
    <source>
        <dbReference type="SAM" id="MobiDB-lite"/>
    </source>
</evidence>
<feature type="region of interest" description="Disordered" evidence="1">
    <location>
        <begin position="1"/>
        <end position="26"/>
    </location>
</feature>
<keyword evidence="4" id="KW-1185">Reference proteome</keyword>
<sequence length="92" mass="9820">METLKSRLNTLTSSLTPPPPPKSLSTDTYIPSLLRNNLPALGSGVVCGCFGGGVIGGVVFKRPKVGIMFGSGLACGVFYSRVNEEIKKFWKE</sequence>
<organism evidence="3 4">
    <name type="scientific">Triparma verrucosa</name>
    <dbReference type="NCBI Taxonomy" id="1606542"/>
    <lineage>
        <taxon>Eukaryota</taxon>
        <taxon>Sar</taxon>
        <taxon>Stramenopiles</taxon>
        <taxon>Ochrophyta</taxon>
        <taxon>Bolidophyceae</taxon>
        <taxon>Parmales</taxon>
        <taxon>Triparmaceae</taxon>
        <taxon>Triparma</taxon>
    </lineage>
</organism>
<evidence type="ECO:0000256" key="2">
    <source>
        <dbReference type="SAM" id="Phobius"/>
    </source>
</evidence>
<feature type="compositionally biased region" description="Low complexity" evidence="1">
    <location>
        <begin position="6"/>
        <end position="15"/>
    </location>
</feature>